<reference evidence="2 3" key="1">
    <citation type="journal article" date="2008" name="PLoS Genet.">
        <title>Complete genome sequence of the complex carbohydrate-degrading marine bacterium, Saccharophagus degradans strain 2-40 T.</title>
        <authorList>
            <person name="Weiner R.M."/>
            <person name="Taylor L.E.II."/>
            <person name="Henrissat B."/>
            <person name="Hauser L."/>
            <person name="Land M."/>
            <person name="Coutinho P.M."/>
            <person name="Rancurel C."/>
            <person name="Saunders E.H."/>
            <person name="Longmire A.G."/>
            <person name="Zhang H."/>
            <person name="Bayer E.A."/>
            <person name="Gilbert H.J."/>
            <person name="Larimer F."/>
            <person name="Zhulin I.B."/>
            <person name="Ekborg N.A."/>
            <person name="Lamed R."/>
            <person name="Richardson P.M."/>
            <person name="Borovok I."/>
            <person name="Hutcheson S."/>
        </authorList>
    </citation>
    <scope>NUCLEOTIDE SEQUENCE [LARGE SCALE GENOMIC DNA]</scope>
    <source>
        <strain evidence="3">2-40 / ATCC 43961 / DSM 17024</strain>
    </source>
</reference>
<gene>
    <name evidence="2" type="ordered locus">Sde_2317</name>
</gene>
<feature type="transmembrane region" description="Helical" evidence="1">
    <location>
        <begin position="20"/>
        <end position="38"/>
    </location>
</feature>
<dbReference type="RefSeq" id="WP_011468795.1">
    <property type="nucleotide sequence ID" value="NC_007912.1"/>
</dbReference>
<dbReference type="HOGENOM" id="CLU_2289614_0_0_6"/>
<dbReference type="AlphaFoldDB" id="Q21IA2"/>
<protein>
    <submittedName>
        <fullName evidence="2">Uncharacterized protein</fullName>
    </submittedName>
</protein>
<keyword evidence="1" id="KW-0812">Transmembrane</keyword>
<accession>Q21IA2</accession>
<keyword evidence="1" id="KW-1133">Transmembrane helix</keyword>
<evidence type="ECO:0000313" key="3">
    <source>
        <dbReference type="Proteomes" id="UP000001947"/>
    </source>
</evidence>
<dbReference type="EMBL" id="CP000282">
    <property type="protein sequence ID" value="ABD81577.1"/>
    <property type="molecule type" value="Genomic_DNA"/>
</dbReference>
<dbReference type="KEGG" id="sde:Sde_2317"/>
<dbReference type="SUPFAM" id="SSF56601">
    <property type="entry name" value="beta-lactamase/transpeptidase-like"/>
    <property type="match status" value="1"/>
</dbReference>
<proteinExistence type="predicted"/>
<dbReference type="InterPro" id="IPR012338">
    <property type="entry name" value="Beta-lactam/transpept-like"/>
</dbReference>
<sequence>MQTLTAGLAGSNLIIQFRKYIVSVLVIFAPVCLAQNMSSIPPIEDSIKIILSKAEYVNCSGVVLVAIDGEVVSNIGVGKADVDRGVSFSSKTMTNVGSIAK</sequence>
<keyword evidence="1" id="KW-0472">Membrane</keyword>
<keyword evidence="3" id="KW-1185">Reference proteome</keyword>
<dbReference type="GeneID" id="98613981"/>
<organism evidence="2 3">
    <name type="scientific">Saccharophagus degradans (strain 2-40 / ATCC 43961 / DSM 17024)</name>
    <dbReference type="NCBI Taxonomy" id="203122"/>
    <lineage>
        <taxon>Bacteria</taxon>
        <taxon>Pseudomonadati</taxon>
        <taxon>Pseudomonadota</taxon>
        <taxon>Gammaproteobacteria</taxon>
        <taxon>Cellvibrionales</taxon>
        <taxon>Cellvibrionaceae</taxon>
        <taxon>Saccharophagus</taxon>
    </lineage>
</organism>
<dbReference type="Proteomes" id="UP000001947">
    <property type="component" value="Chromosome"/>
</dbReference>
<evidence type="ECO:0000313" key="2">
    <source>
        <dbReference type="EMBL" id="ABD81577.1"/>
    </source>
</evidence>
<name>Q21IA2_SACD2</name>
<evidence type="ECO:0000256" key="1">
    <source>
        <dbReference type="SAM" id="Phobius"/>
    </source>
</evidence>